<dbReference type="OMA" id="DEDDKCT"/>
<feature type="signal peptide" evidence="1">
    <location>
        <begin position="1"/>
        <end position="19"/>
    </location>
</feature>
<protein>
    <recommendedName>
        <fullName evidence="4">Cell wall protein</fullName>
    </recommendedName>
</protein>
<feature type="chain" id="PRO_5012571235" description="Cell wall protein" evidence="1">
    <location>
        <begin position="20"/>
        <end position="174"/>
    </location>
</feature>
<keyword evidence="1" id="KW-0732">Signal</keyword>
<dbReference type="Proteomes" id="UP000188318">
    <property type="component" value="Unassembled WGS sequence"/>
</dbReference>
<evidence type="ECO:0000313" key="3">
    <source>
        <dbReference type="Proteomes" id="UP000188318"/>
    </source>
</evidence>
<dbReference type="EMBL" id="KV907505">
    <property type="protein sequence ID" value="OOF93106.1"/>
    <property type="molecule type" value="Genomic_DNA"/>
</dbReference>
<dbReference type="AlphaFoldDB" id="A0A1R3RF37"/>
<proteinExistence type="predicted"/>
<organism evidence="2 3">
    <name type="scientific">Aspergillus carbonarius (strain ITEM 5010)</name>
    <dbReference type="NCBI Taxonomy" id="602072"/>
    <lineage>
        <taxon>Eukaryota</taxon>
        <taxon>Fungi</taxon>
        <taxon>Dikarya</taxon>
        <taxon>Ascomycota</taxon>
        <taxon>Pezizomycotina</taxon>
        <taxon>Eurotiomycetes</taxon>
        <taxon>Eurotiomycetidae</taxon>
        <taxon>Eurotiales</taxon>
        <taxon>Aspergillaceae</taxon>
        <taxon>Aspergillus</taxon>
        <taxon>Aspergillus subgen. Circumdati</taxon>
    </lineage>
</organism>
<keyword evidence="3" id="KW-1185">Reference proteome</keyword>
<name>A0A1R3RF37_ASPC5</name>
<accession>A0A1R3RF37</accession>
<evidence type="ECO:0000313" key="2">
    <source>
        <dbReference type="EMBL" id="OOF93106.1"/>
    </source>
</evidence>
<sequence>MDFLPILLYLTTLLPFTTALSSSTTTLQNCHTLNRLNNTIYRASPLLEKLSTIHSQPQTTTHTNGTTITTITTASTNKIHSMRALLTSSQEKIHTRLSTCSDVSVPAARSMLEQAIRRNSGEDEGECSLIDLLDQLVDTLECLVSFATGLLGTILDGVFGLLEGIVKAVEGLLD</sequence>
<dbReference type="OrthoDB" id="4510104at2759"/>
<evidence type="ECO:0000256" key="1">
    <source>
        <dbReference type="SAM" id="SignalP"/>
    </source>
</evidence>
<reference evidence="3" key="1">
    <citation type="journal article" date="2017" name="Genome Biol.">
        <title>Comparative genomics reveals high biological diversity and specific adaptations in the industrially and medically important fungal genus Aspergillus.</title>
        <authorList>
            <person name="de Vries R.P."/>
            <person name="Riley R."/>
            <person name="Wiebenga A."/>
            <person name="Aguilar-Osorio G."/>
            <person name="Amillis S."/>
            <person name="Uchima C.A."/>
            <person name="Anderluh G."/>
            <person name="Asadollahi M."/>
            <person name="Askin M."/>
            <person name="Barry K."/>
            <person name="Battaglia E."/>
            <person name="Bayram O."/>
            <person name="Benocci T."/>
            <person name="Braus-Stromeyer S.A."/>
            <person name="Caldana C."/>
            <person name="Canovas D."/>
            <person name="Cerqueira G.C."/>
            <person name="Chen F."/>
            <person name="Chen W."/>
            <person name="Choi C."/>
            <person name="Clum A."/>
            <person name="Dos Santos R.A."/>
            <person name="Damasio A.R."/>
            <person name="Diallinas G."/>
            <person name="Emri T."/>
            <person name="Fekete E."/>
            <person name="Flipphi M."/>
            <person name="Freyberg S."/>
            <person name="Gallo A."/>
            <person name="Gournas C."/>
            <person name="Habgood R."/>
            <person name="Hainaut M."/>
            <person name="Harispe M.L."/>
            <person name="Henrissat B."/>
            <person name="Hilden K.S."/>
            <person name="Hope R."/>
            <person name="Hossain A."/>
            <person name="Karabika E."/>
            <person name="Karaffa L."/>
            <person name="Karanyi Z."/>
            <person name="Krasevec N."/>
            <person name="Kuo A."/>
            <person name="Kusch H."/>
            <person name="LaButti K."/>
            <person name="Lagendijk E.L."/>
            <person name="Lapidus A."/>
            <person name="Levasseur A."/>
            <person name="Lindquist E."/>
            <person name="Lipzen A."/>
            <person name="Logrieco A.F."/>
            <person name="MacCabe A."/>
            <person name="Maekelae M.R."/>
            <person name="Malavazi I."/>
            <person name="Melin P."/>
            <person name="Meyer V."/>
            <person name="Mielnichuk N."/>
            <person name="Miskei M."/>
            <person name="Molnar A.P."/>
            <person name="Mule G."/>
            <person name="Ngan C.Y."/>
            <person name="Orejas M."/>
            <person name="Orosz E."/>
            <person name="Ouedraogo J.P."/>
            <person name="Overkamp K.M."/>
            <person name="Park H.-S."/>
            <person name="Perrone G."/>
            <person name="Piumi F."/>
            <person name="Punt P.J."/>
            <person name="Ram A.F."/>
            <person name="Ramon A."/>
            <person name="Rauscher S."/>
            <person name="Record E."/>
            <person name="Riano-Pachon D.M."/>
            <person name="Robert V."/>
            <person name="Roehrig J."/>
            <person name="Ruller R."/>
            <person name="Salamov A."/>
            <person name="Salih N.S."/>
            <person name="Samson R.A."/>
            <person name="Sandor E."/>
            <person name="Sanguinetti M."/>
            <person name="Schuetze T."/>
            <person name="Sepcic K."/>
            <person name="Shelest E."/>
            <person name="Sherlock G."/>
            <person name="Sophianopoulou V."/>
            <person name="Squina F.M."/>
            <person name="Sun H."/>
            <person name="Susca A."/>
            <person name="Todd R.B."/>
            <person name="Tsang A."/>
            <person name="Unkles S.E."/>
            <person name="van de Wiele N."/>
            <person name="van Rossen-Uffink D."/>
            <person name="Oliveira J.V."/>
            <person name="Vesth T.C."/>
            <person name="Visser J."/>
            <person name="Yu J.-H."/>
            <person name="Zhou M."/>
            <person name="Andersen M.R."/>
            <person name="Archer D.B."/>
            <person name="Baker S.E."/>
            <person name="Benoit I."/>
            <person name="Brakhage A.A."/>
            <person name="Braus G.H."/>
            <person name="Fischer R."/>
            <person name="Frisvad J.C."/>
            <person name="Goldman G.H."/>
            <person name="Houbraken J."/>
            <person name="Oakley B."/>
            <person name="Pocsi I."/>
            <person name="Scazzocchio C."/>
            <person name="Seiboth B."/>
            <person name="vanKuyk P.A."/>
            <person name="Wortman J."/>
            <person name="Dyer P.S."/>
            <person name="Grigoriev I.V."/>
        </authorList>
    </citation>
    <scope>NUCLEOTIDE SEQUENCE [LARGE SCALE GENOMIC DNA]</scope>
    <source>
        <strain evidence="3">ITEM 5010</strain>
    </source>
</reference>
<evidence type="ECO:0008006" key="4">
    <source>
        <dbReference type="Google" id="ProtNLM"/>
    </source>
</evidence>
<gene>
    <name evidence="2" type="ORF">ASPCADRAFT_8056</name>
</gene>
<dbReference type="VEuPathDB" id="FungiDB:ASPCADRAFT_8056"/>